<keyword evidence="3" id="KW-0732">Signal</keyword>
<evidence type="ECO:0000259" key="6">
    <source>
        <dbReference type="SMART" id="SM00062"/>
    </source>
</evidence>
<reference evidence="7 8" key="1">
    <citation type="submission" date="2019-05" db="EMBL/GenBank/DDBJ databases">
        <title>Microbulbifer harenosus sp. nov., an alginate-degrading bacterium isolated from coastal sand.</title>
        <authorList>
            <person name="Huang H."/>
            <person name="Mo K."/>
            <person name="Bao S."/>
        </authorList>
    </citation>
    <scope>NUCLEOTIDE SEQUENCE [LARGE SCALE GENOMIC DNA]</scope>
    <source>
        <strain evidence="7 8">HB161719</strain>
    </source>
</reference>
<dbReference type="CDD" id="cd13403">
    <property type="entry name" value="MLTF-like"/>
    <property type="match status" value="1"/>
</dbReference>
<protein>
    <submittedName>
        <fullName evidence="7">Transporter substrate-binding domain-containing protein</fullName>
    </submittedName>
</protein>
<evidence type="ECO:0000256" key="2">
    <source>
        <dbReference type="ARBA" id="ARBA00010333"/>
    </source>
</evidence>
<comment type="subcellular location">
    <subcellularLocation>
        <location evidence="1">Cell outer membrane</location>
        <topology evidence="1">Peripheral membrane protein</topology>
    </subcellularLocation>
</comment>
<evidence type="ECO:0000256" key="1">
    <source>
        <dbReference type="ARBA" id="ARBA00004339"/>
    </source>
</evidence>
<dbReference type="Pfam" id="PF00497">
    <property type="entry name" value="SBP_bac_3"/>
    <property type="match status" value="2"/>
</dbReference>
<accession>A0ABY2UFM4</accession>
<evidence type="ECO:0000256" key="5">
    <source>
        <dbReference type="SAM" id="MobiDB-lite"/>
    </source>
</evidence>
<dbReference type="EMBL" id="VANI01000015">
    <property type="protein sequence ID" value="TLM76174.1"/>
    <property type="molecule type" value="Genomic_DNA"/>
</dbReference>
<dbReference type="CDD" id="cd01009">
    <property type="entry name" value="PBP2_YfhD_N"/>
    <property type="match status" value="1"/>
</dbReference>
<keyword evidence="8" id="KW-1185">Reference proteome</keyword>
<comment type="similarity">
    <text evidence="2">Belongs to the bacterial solute-binding protein 3 family.</text>
</comment>
<feature type="region of interest" description="Disordered" evidence="5">
    <location>
        <begin position="762"/>
        <end position="794"/>
    </location>
</feature>
<feature type="domain" description="Solute-binding protein family 3/N-terminal" evidence="6">
    <location>
        <begin position="303"/>
        <end position="528"/>
    </location>
</feature>
<dbReference type="InterPro" id="IPR023346">
    <property type="entry name" value="Lysozyme-like_dom_sf"/>
</dbReference>
<name>A0ABY2UFM4_9GAMM</name>
<dbReference type="InterPro" id="IPR008258">
    <property type="entry name" value="Transglycosylase_SLT_dom_1"/>
</dbReference>
<dbReference type="PANTHER" id="PTHR35936">
    <property type="entry name" value="MEMBRANE-BOUND LYTIC MUREIN TRANSGLYCOSYLASE F"/>
    <property type="match status" value="1"/>
</dbReference>
<dbReference type="SUPFAM" id="SSF53850">
    <property type="entry name" value="Periplasmic binding protein-like II"/>
    <property type="match status" value="2"/>
</dbReference>
<keyword evidence="4" id="KW-0998">Cell outer membrane</keyword>
<proteinExistence type="inferred from homology"/>
<dbReference type="InterPro" id="IPR001638">
    <property type="entry name" value="Solute-binding_3/MltF_N"/>
</dbReference>
<keyword evidence="4" id="KW-0472">Membrane</keyword>
<feature type="domain" description="Solute-binding protein family 3/N-terminal" evidence="6">
    <location>
        <begin position="76"/>
        <end position="294"/>
    </location>
</feature>
<dbReference type="Proteomes" id="UP000306791">
    <property type="component" value="Unassembled WGS sequence"/>
</dbReference>
<evidence type="ECO:0000256" key="4">
    <source>
        <dbReference type="ARBA" id="ARBA00023237"/>
    </source>
</evidence>
<dbReference type="Pfam" id="PF01464">
    <property type="entry name" value="SLT"/>
    <property type="match status" value="1"/>
</dbReference>
<evidence type="ECO:0000256" key="3">
    <source>
        <dbReference type="ARBA" id="ARBA00022729"/>
    </source>
</evidence>
<dbReference type="Gene3D" id="1.10.530.10">
    <property type="match status" value="1"/>
</dbReference>
<sequence length="794" mass="88767">MVEKHSHSILLSTIIVAAITLLFTAGCENRDPNNEKTGARALKTPREYHVEKDTRFENYTESGDLKAIKKRGTIRFITLAANEGDLLPRAAIVTQLHYELATDLAKRLKLTPRWLAAASPEQALQMIQSGRADVFTGNLTRTKQREQKFALSETITRSRQQLVSGVNGPDISNPSKLGDVIISVMEGSTYAATAEELQRKNPTARMEMRALQPDDTVDNILDSLNQSNNLVTVIDSNIVEGVKSYRDDFKTGAFVSEEEDIVWAMRKDSPELKLRINNFLTRKMVTVPKERKADWATIKKSRVIRFLTYNGPTSYFMWKGVLMGFDYDLAKKFADKHDLELELVVVPHDEALIDWLKAGRGDFAGASTTITDQRKSQGVDFSIPYIAMPEQILSSSSKPPIHSLQDLNGRTLTLRAFTIFEDIAKSLQKSGIQVKIEIAAPEVSYERIVNMVAEGEADATIVDASAAEVSASLRDELLAGPLVSGPLPQGWMVIKGNESLLKKMNAFLTRYKKSSEYAKKVGFYFKPNKQGTEKILARLRPGEALSPYDKLVKQSASEHEFDWRLIVAQMWQESSFNPKAESPVGAQGLLQVMPRTAEEVGYPPPLFEPVRGIKAGVKYLDWIRNRFPGNVNLENRLWFSLAAYNAGIGHLYDAQRTAKALNLDPNVWFDNVEVAMLKLSEPRYFKNARYGFVRGAEPVQYVRNISKLYRAYTALTPGEVALIRLLYHPQTTQPRHSAPIPPFRPSVLSCQYGYLRPSGDAQPRPLQAGMLRQSADGFCRPQSTATPAPPGPAR</sequence>
<dbReference type="SUPFAM" id="SSF53955">
    <property type="entry name" value="Lysozyme-like"/>
    <property type="match status" value="1"/>
</dbReference>
<evidence type="ECO:0000313" key="8">
    <source>
        <dbReference type="Proteomes" id="UP000306791"/>
    </source>
</evidence>
<evidence type="ECO:0000313" key="7">
    <source>
        <dbReference type="EMBL" id="TLM76174.1"/>
    </source>
</evidence>
<gene>
    <name evidence="7" type="ORF">FDY93_14530</name>
</gene>
<dbReference type="PROSITE" id="PS51257">
    <property type="entry name" value="PROKAR_LIPOPROTEIN"/>
    <property type="match status" value="1"/>
</dbReference>
<dbReference type="PANTHER" id="PTHR35936:SF32">
    <property type="entry name" value="MEMBRANE-BOUND LYTIC MUREIN TRANSGLYCOSYLASE F"/>
    <property type="match status" value="1"/>
</dbReference>
<comment type="caution">
    <text evidence="7">The sequence shown here is derived from an EMBL/GenBank/DDBJ whole genome shotgun (WGS) entry which is preliminary data.</text>
</comment>
<organism evidence="7 8">
    <name type="scientific">Microbulbifer harenosus</name>
    <dbReference type="NCBI Taxonomy" id="2576840"/>
    <lineage>
        <taxon>Bacteria</taxon>
        <taxon>Pseudomonadati</taxon>
        <taxon>Pseudomonadota</taxon>
        <taxon>Gammaproteobacteria</taxon>
        <taxon>Cellvibrionales</taxon>
        <taxon>Microbulbiferaceae</taxon>
        <taxon>Microbulbifer</taxon>
    </lineage>
</organism>
<dbReference type="Gene3D" id="3.40.190.10">
    <property type="entry name" value="Periplasmic binding protein-like II"/>
    <property type="match status" value="4"/>
</dbReference>
<dbReference type="SMART" id="SM00062">
    <property type="entry name" value="PBPb"/>
    <property type="match status" value="2"/>
</dbReference>